<dbReference type="PROSITE" id="PS50157">
    <property type="entry name" value="ZINC_FINGER_C2H2_2"/>
    <property type="match status" value="2"/>
</dbReference>
<dbReference type="InterPro" id="IPR050688">
    <property type="entry name" value="Zinc_finger/UBP_domain"/>
</dbReference>
<dbReference type="VEuPathDB" id="FungiDB:GGTG_01433"/>
<evidence type="ECO:0000313" key="15">
    <source>
        <dbReference type="Proteomes" id="UP000006039"/>
    </source>
</evidence>
<evidence type="ECO:0000259" key="12">
    <source>
        <dbReference type="PROSITE" id="PS50157"/>
    </source>
</evidence>
<feature type="compositionally biased region" description="Low complexity" evidence="11">
    <location>
        <begin position="387"/>
        <end position="406"/>
    </location>
</feature>
<evidence type="ECO:0000256" key="10">
    <source>
        <dbReference type="PROSITE-ProRule" id="PRU00042"/>
    </source>
</evidence>
<evidence type="ECO:0000256" key="7">
    <source>
        <dbReference type="ARBA" id="ARBA00023125"/>
    </source>
</evidence>
<feature type="region of interest" description="Disordered" evidence="11">
    <location>
        <begin position="360"/>
        <end position="443"/>
    </location>
</feature>
<feature type="compositionally biased region" description="Polar residues" evidence="11">
    <location>
        <begin position="415"/>
        <end position="425"/>
    </location>
</feature>
<name>J3NJK2_GAET3</name>
<dbReference type="PANTHER" id="PTHR24403">
    <property type="entry name" value="ZINC FINGER PROTEIN"/>
    <property type="match status" value="1"/>
</dbReference>
<sequence>MESMMAQSMAPASFFYYSQEPRPDSRQQFHGHFAPHSSLQQHQMQMFPVVPTLPSTPIYSRPGSACSQPPAHPMMHHQQMNKPVTSYPSVMTPMASPQPMARKPTAVLEPEIHDGEGMFFPSTPPLSVSGSAISSPGSCDMLSMPLNPMFSGLDNVEGVKPEVCSPESFPALEWSNCASPPMTPVYLNNKPARQQQQQRLSPRFTSAPAPEVAPAVSACPSLSPSPAPYARSVSSEDNDFCDPRNLTVGQFGATIAPEFTTLPAVDESVAPAQNHFNFLPSLPSGLPVFEEFSDLESEDDFVNGLVNLGDKTESQVSRTRASSDAVSLSLDSFVCTEDLEFAAAAVSAEPFPLLPSAPIAFSGDSHKDKRQRTTSGPAVTMAAASTSPAAEQQQSHAQQQQAPTSSNEADARSDSGASHSDSQGNGVPAPTSRRGRKQSLTEDPSKTFKCELCDRRFRRQEHLKRHYRSLHTQDKPFECHECGKKFSRSDNLTQHARTHGSGAIPLNLIDDGDVVGFPHPHMYATMGAPMPTDYDHYGKILFQIASEIPGSASDLSSDEGDDNRKRKRAD</sequence>
<reference evidence="15" key="1">
    <citation type="submission" date="2010-07" db="EMBL/GenBank/DDBJ databases">
        <title>The genome sequence of Gaeumannomyces graminis var. tritici strain R3-111a-1.</title>
        <authorList>
            <consortium name="The Broad Institute Genome Sequencing Platform"/>
            <person name="Ma L.-J."/>
            <person name="Dead R."/>
            <person name="Young S."/>
            <person name="Zeng Q."/>
            <person name="Koehrsen M."/>
            <person name="Alvarado L."/>
            <person name="Berlin A."/>
            <person name="Chapman S.B."/>
            <person name="Chen Z."/>
            <person name="Freedman E."/>
            <person name="Gellesch M."/>
            <person name="Goldberg J."/>
            <person name="Griggs A."/>
            <person name="Gujja S."/>
            <person name="Heilman E.R."/>
            <person name="Heiman D."/>
            <person name="Hepburn T."/>
            <person name="Howarth C."/>
            <person name="Jen D."/>
            <person name="Larson L."/>
            <person name="Mehta T."/>
            <person name="Neiman D."/>
            <person name="Pearson M."/>
            <person name="Roberts A."/>
            <person name="Saif S."/>
            <person name="Shea T."/>
            <person name="Shenoy N."/>
            <person name="Sisk P."/>
            <person name="Stolte C."/>
            <person name="Sykes S."/>
            <person name="Walk T."/>
            <person name="White J."/>
            <person name="Yandava C."/>
            <person name="Haas B."/>
            <person name="Nusbaum C."/>
            <person name="Birren B."/>
        </authorList>
    </citation>
    <scope>NUCLEOTIDE SEQUENCE [LARGE SCALE GENOMIC DNA]</scope>
    <source>
        <strain evidence="15">R3-111a-1</strain>
    </source>
</reference>
<dbReference type="GeneID" id="20341891"/>
<gene>
    <name evidence="14" type="primary">20341891</name>
    <name evidence="13" type="ORF">GGTG_01433</name>
</gene>
<evidence type="ECO:0000256" key="2">
    <source>
        <dbReference type="ARBA" id="ARBA00022723"/>
    </source>
</evidence>
<dbReference type="EMBL" id="GL385395">
    <property type="protein sequence ID" value="EJT81454.1"/>
    <property type="molecule type" value="Genomic_DNA"/>
</dbReference>
<keyword evidence="2" id="KW-0479">Metal-binding</keyword>
<dbReference type="eggNOG" id="KOG1721">
    <property type="taxonomic scope" value="Eukaryota"/>
</dbReference>
<dbReference type="Gene3D" id="3.30.160.60">
    <property type="entry name" value="Classic Zinc Finger"/>
    <property type="match status" value="2"/>
</dbReference>
<keyword evidence="5" id="KW-0862">Zinc</keyword>
<dbReference type="RefSeq" id="XP_009217463.1">
    <property type="nucleotide sequence ID" value="XM_009219199.1"/>
</dbReference>
<evidence type="ECO:0000256" key="3">
    <source>
        <dbReference type="ARBA" id="ARBA00022737"/>
    </source>
</evidence>
<dbReference type="GO" id="GO:0010468">
    <property type="term" value="P:regulation of gene expression"/>
    <property type="evidence" value="ECO:0007669"/>
    <property type="project" value="TreeGrafter"/>
</dbReference>
<keyword evidence="8" id="KW-0804">Transcription</keyword>
<dbReference type="GO" id="GO:0003677">
    <property type="term" value="F:DNA binding"/>
    <property type="evidence" value="ECO:0007669"/>
    <property type="project" value="UniProtKB-KW"/>
</dbReference>
<dbReference type="SMART" id="SM00355">
    <property type="entry name" value="ZnF_C2H2"/>
    <property type="match status" value="2"/>
</dbReference>
<keyword evidence="9" id="KW-0539">Nucleus</keyword>
<evidence type="ECO:0000313" key="14">
    <source>
        <dbReference type="EnsemblFungi" id="EJT81454"/>
    </source>
</evidence>
<feature type="region of interest" description="Disordered" evidence="11">
    <location>
        <begin position="58"/>
        <end position="77"/>
    </location>
</feature>
<dbReference type="Proteomes" id="UP000006039">
    <property type="component" value="Unassembled WGS sequence"/>
</dbReference>
<comment type="subcellular location">
    <subcellularLocation>
        <location evidence="1">Nucleus</location>
    </subcellularLocation>
</comment>
<evidence type="ECO:0000256" key="4">
    <source>
        <dbReference type="ARBA" id="ARBA00022771"/>
    </source>
</evidence>
<feature type="region of interest" description="Disordered" evidence="11">
    <location>
        <begin position="550"/>
        <end position="570"/>
    </location>
</feature>
<evidence type="ECO:0000256" key="11">
    <source>
        <dbReference type="SAM" id="MobiDB-lite"/>
    </source>
</evidence>
<reference evidence="13" key="3">
    <citation type="submission" date="2010-09" db="EMBL/GenBank/DDBJ databases">
        <title>Annotation of Gaeumannomyces graminis var. tritici R3-111a-1.</title>
        <authorList>
            <consortium name="The Broad Institute Genome Sequencing Platform"/>
            <person name="Ma L.-J."/>
            <person name="Dead R."/>
            <person name="Young S.K."/>
            <person name="Zeng Q."/>
            <person name="Gargeya S."/>
            <person name="Fitzgerald M."/>
            <person name="Haas B."/>
            <person name="Abouelleil A."/>
            <person name="Alvarado L."/>
            <person name="Arachchi H.M."/>
            <person name="Berlin A."/>
            <person name="Brown A."/>
            <person name="Chapman S.B."/>
            <person name="Chen Z."/>
            <person name="Dunbar C."/>
            <person name="Freedman E."/>
            <person name="Gearin G."/>
            <person name="Gellesch M."/>
            <person name="Goldberg J."/>
            <person name="Griggs A."/>
            <person name="Gujja S."/>
            <person name="Heiman D."/>
            <person name="Howarth C."/>
            <person name="Larson L."/>
            <person name="Lui A."/>
            <person name="MacDonald P.J.P."/>
            <person name="Mehta T."/>
            <person name="Montmayeur A."/>
            <person name="Murphy C."/>
            <person name="Neiman D."/>
            <person name="Pearson M."/>
            <person name="Priest M."/>
            <person name="Roberts A."/>
            <person name="Saif S."/>
            <person name="Shea T."/>
            <person name="Shenoy N."/>
            <person name="Sisk P."/>
            <person name="Stolte C."/>
            <person name="Sykes S."/>
            <person name="Yandava C."/>
            <person name="Wortman J."/>
            <person name="Nusbaum C."/>
            <person name="Birren B."/>
        </authorList>
    </citation>
    <scope>NUCLEOTIDE SEQUENCE</scope>
    <source>
        <strain evidence="13">R3-111a-1</strain>
    </source>
</reference>
<dbReference type="PANTHER" id="PTHR24403:SF67">
    <property type="entry name" value="FI01116P-RELATED"/>
    <property type="match status" value="1"/>
</dbReference>
<evidence type="ECO:0000256" key="6">
    <source>
        <dbReference type="ARBA" id="ARBA00023015"/>
    </source>
</evidence>
<dbReference type="FunFam" id="3.30.160.60:FF:000141">
    <property type="entry name" value="C2H2 zinc finger protein"/>
    <property type="match status" value="1"/>
</dbReference>
<feature type="domain" description="C2H2-type" evidence="12">
    <location>
        <begin position="477"/>
        <end position="499"/>
    </location>
</feature>
<dbReference type="OrthoDB" id="654211at2759"/>
<dbReference type="STRING" id="644352.J3NJK2"/>
<feature type="domain" description="C2H2-type" evidence="12">
    <location>
        <begin position="448"/>
        <end position="476"/>
    </location>
</feature>
<evidence type="ECO:0000256" key="9">
    <source>
        <dbReference type="ARBA" id="ARBA00023242"/>
    </source>
</evidence>
<evidence type="ECO:0000256" key="5">
    <source>
        <dbReference type="ARBA" id="ARBA00022833"/>
    </source>
</evidence>
<keyword evidence="3" id="KW-0677">Repeat</keyword>
<reference evidence="14" key="4">
    <citation type="journal article" date="2015" name="G3 (Bethesda)">
        <title>Genome sequences of three phytopathogenic species of the Magnaporthaceae family of fungi.</title>
        <authorList>
            <person name="Okagaki L.H."/>
            <person name="Nunes C.C."/>
            <person name="Sailsbery J."/>
            <person name="Clay B."/>
            <person name="Brown D."/>
            <person name="John T."/>
            <person name="Oh Y."/>
            <person name="Young N."/>
            <person name="Fitzgerald M."/>
            <person name="Haas B.J."/>
            <person name="Zeng Q."/>
            <person name="Young S."/>
            <person name="Adiconis X."/>
            <person name="Fan L."/>
            <person name="Levin J.Z."/>
            <person name="Mitchell T.K."/>
            <person name="Okubara P.A."/>
            <person name="Farman M.L."/>
            <person name="Kohn L.M."/>
            <person name="Birren B."/>
            <person name="Ma L.-J."/>
            <person name="Dean R.A."/>
        </authorList>
    </citation>
    <scope>NUCLEOTIDE SEQUENCE</scope>
    <source>
        <strain evidence="14">R3-111a-1</strain>
    </source>
</reference>
<dbReference type="GO" id="GO:0005634">
    <property type="term" value="C:nucleus"/>
    <property type="evidence" value="ECO:0007669"/>
    <property type="project" value="UniProtKB-SubCell"/>
</dbReference>
<dbReference type="FunFam" id="3.30.160.60:FF:000027">
    <property type="entry name" value="zinc finger protein 3 homolog"/>
    <property type="match status" value="1"/>
</dbReference>
<dbReference type="InterPro" id="IPR013087">
    <property type="entry name" value="Znf_C2H2_type"/>
</dbReference>
<dbReference type="EnsemblFungi" id="EJT81454">
    <property type="protein sequence ID" value="EJT81454"/>
    <property type="gene ID" value="GGTG_01433"/>
</dbReference>
<protein>
    <submittedName>
        <fullName evidence="13">CGBP1</fullName>
    </submittedName>
</protein>
<reference evidence="13" key="2">
    <citation type="submission" date="2010-07" db="EMBL/GenBank/DDBJ databases">
        <authorList>
            <consortium name="The Broad Institute Genome Sequencing Platform"/>
            <consortium name="Broad Institute Genome Sequencing Center for Infectious Disease"/>
            <person name="Ma L.-J."/>
            <person name="Dead R."/>
            <person name="Young S."/>
            <person name="Zeng Q."/>
            <person name="Koehrsen M."/>
            <person name="Alvarado L."/>
            <person name="Berlin A."/>
            <person name="Chapman S.B."/>
            <person name="Chen Z."/>
            <person name="Freedman E."/>
            <person name="Gellesch M."/>
            <person name="Goldberg J."/>
            <person name="Griggs A."/>
            <person name="Gujja S."/>
            <person name="Heilman E.R."/>
            <person name="Heiman D."/>
            <person name="Hepburn T."/>
            <person name="Howarth C."/>
            <person name="Jen D."/>
            <person name="Larson L."/>
            <person name="Mehta T."/>
            <person name="Neiman D."/>
            <person name="Pearson M."/>
            <person name="Roberts A."/>
            <person name="Saif S."/>
            <person name="Shea T."/>
            <person name="Shenoy N."/>
            <person name="Sisk P."/>
            <person name="Stolte C."/>
            <person name="Sykes S."/>
            <person name="Walk T."/>
            <person name="White J."/>
            <person name="Yandava C."/>
            <person name="Haas B."/>
            <person name="Nusbaum C."/>
            <person name="Birren B."/>
        </authorList>
    </citation>
    <scope>NUCLEOTIDE SEQUENCE</scope>
    <source>
        <strain evidence="13">R3-111a-1</strain>
    </source>
</reference>
<organism evidence="13">
    <name type="scientific">Gaeumannomyces tritici (strain R3-111a-1)</name>
    <name type="common">Wheat and barley take-all root rot fungus</name>
    <name type="synonym">Gaeumannomyces graminis var. tritici</name>
    <dbReference type="NCBI Taxonomy" id="644352"/>
    <lineage>
        <taxon>Eukaryota</taxon>
        <taxon>Fungi</taxon>
        <taxon>Dikarya</taxon>
        <taxon>Ascomycota</taxon>
        <taxon>Pezizomycotina</taxon>
        <taxon>Sordariomycetes</taxon>
        <taxon>Sordariomycetidae</taxon>
        <taxon>Magnaporthales</taxon>
        <taxon>Magnaporthaceae</taxon>
        <taxon>Gaeumannomyces</taxon>
    </lineage>
</organism>
<keyword evidence="15" id="KW-1185">Reference proteome</keyword>
<dbReference type="SUPFAM" id="SSF57667">
    <property type="entry name" value="beta-beta-alpha zinc fingers"/>
    <property type="match status" value="1"/>
</dbReference>
<reference evidence="14" key="5">
    <citation type="submission" date="2018-04" db="UniProtKB">
        <authorList>
            <consortium name="EnsemblFungi"/>
        </authorList>
    </citation>
    <scope>IDENTIFICATION</scope>
    <source>
        <strain evidence="14">R3-111a-1</strain>
    </source>
</reference>
<proteinExistence type="predicted"/>
<dbReference type="AlphaFoldDB" id="J3NJK2"/>
<evidence type="ECO:0000313" key="13">
    <source>
        <dbReference type="EMBL" id="EJT81454.1"/>
    </source>
</evidence>
<keyword evidence="6" id="KW-0805">Transcription regulation</keyword>
<dbReference type="HOGENOM" id="CLU_030977_1_0_1"/>
<evidence type="ECO:0000256" key="8">
    <source>
        <dbReference type="ARBA" id="ARBA00023163"/>
    </source>
</evidence>
<dbReference type="PROSITE" id="PS00028">
    <property type="entry name" value="ZINC_FINGER_C2H2_1"/>
    <property type="match status" value="2"/>
</dbReference>
<keyword evidence="4 10" id="KW-0863">Zinc-finger</keyword>
<evidence type="ECO:0000256" key="1">
    <source>
        <dbReference type="ARBA" id="ARBA00004123"/>
    </source>
</evidence>
<dbReference type="InterPro" id="IPR036236">
    <property type="entry name" value="Znf_C2H2_sf"/>
</dbReference>
<keyword evidence="7" id="KW-0238">DNA-binding</keyword>
<dbReference type="Pfam" id="PF00096">
    <property type="entry name" value="zf-C2H2"/>
    <property type="match status" value="2"/>
</dbReference>
<accession>J3NJK2</accession>
<dbReference type="GO" id="GO:0008270">
    <property type="term" value="F:zinc ion binding"/>
    <property type="evidence" value="ECO:0007669"/>
    <property type="project" value="UniProtKB-KW"/>
</dbReference>